<keyword evidence="2" id="KW-0732">Signal</keyword>
<dbReference type="AlphaFoldDB" id="A0A1I2JU86"/>
<reference evidence="5" key="1">
    <citation type="submission" date="2016-10" db="EMBL/GenBank/DDBJ databases">
        <authorList>
            <person name="Varghese N."/>
            <person name="Submissions S."/>
        </authorList>
    </citation>
    <scope>NUCLEOTIDE SEQUENCE [LARGE SCALE GENOMIC DNA]</scope>
    <source>
        <strain>GEY</strain>
        <strain evidence="5">DSM 9560</strain>
    </source>
</reference>
<feature type="signal peptide" evidence="2">
    <location>
        <begin position="1"/>
        <end position="18"/>
    </location>
</feature>
<sequence length="455" mass="52861">MKKHLLIILLFSTTQLFGQIPTFQTPQPANLGTYGNQNFFPNQQQNKFPQANSLEQLRLQQQRQIQEQNQRLINQATSNTREIPPDVLRDIWEMEQAEKRNAQYRLPSYKTTNAQTQAYYTAFEKIAEMLDGKKPLDLKRAVFLVENAYFNSSMSWDKFNQSIQDKVNLCHTLMKQKGLSDNPHNRKMAIFSLMSDTLKFKNTGFDGGDLRKIQIHLPYQYDFKDFYGKQSWTSQFVSKLLNTKKGQCHSMPLLYLILAQEMGVEAYLSTAPEHYFVRVKDKNGNLQNLELTNGMFTSNAFILASGFIKTEALRNKIYLDTLGLQAQVANCLSDLAQGYYKKFGFDDFIANCIDKNLAVTPNNVHAIAIKSDYYTVWFQYLQQKFGIKDEASLRKHPQAIQVLRMRNQIYDLIDNLGFEQMPKENYEAWLNTLKEAAQKQEDAEIRKTIYLNEIK</sequence>
<feature type="chain" id="PRO_5011543628" description="Protein SirB1 N-terminal domain-containing protein" evidence="2">
    <location>
        <begin position="19"/>
        <end position="455"/>
    </location>
</feature>
<feature type="domain" description="Protein SirB1 N-terminal" evidence="3">
    <location>
        <begin position="233"/>
        <end position="284"/>
    </location>
</feature>
<organism evidence="4 5">
    <name type="scientific">Thermoflexibacter ruber</name>
    <dbReference type="NCBI Taxonomy" id="1003"/>
    <lineage>
        <taxon>Bacteria</taxon>
        <taxon>Pseudomonadati</taxon>
        <taxon>Bacteroidota</taxon>
        <taxon>Cytophagia</taxon>
        <taxon>Cytophagales</taxon>
        <taxon>Thermoflexibacteraceae</taxon>
        <taxon>Thermoflexibacter</taxon>
    </lineage>
</organism>
<dbReference type="RefSeq" id="WP_091549411.1">
    <property type="nucleotide sequence ID" value="NZ_FONY01000065.1"/>
</dbReference>
<accession>A0A1I2JU86</accession>
<evidence type="ECO:0000259" key="3">
    <source>
        <dbReference type="Pfam" id="PF13369"/>
    </source>
</evidence>
<dbReference type="EMBL" id="FONY01000065">
    <property type="protein sequence ID" value="SFF57749.1"/>
    <property type="molecule type" value="Genomic_DNA"/>
</dbReference>
<evidence type="ECO:0000256" key="1">
    <source>
        <dbReference type="ARBA" id="ARBA00007100"/>
    </source>
</evidence>
<keyword evidence="5" id="KW-1185">Reference proteome</keyword>
<dbReference type="OrthoDB" id="1041391at2"/>
<dbReference type="STRING" id="1003.SAMN04488541_10652"/>
<evidence type="ECO:0000256" key="2">
    <source>
        <dbReference type="SAM" id="SignalP"/>
    </source>
</evidence>
<dbReference type="Pfam" id="PF13369">
    <property type="entry name" value="Transglut_core2"/>
    <property type="match status" value="1"/>
</dbReference>
<gene>
    <name evidence="4" type="ORF">SAMN04488541_10652</name>
</gene>
<evidence type="ECO:0000313" key="4">
    <source>
        <dbReference type="EMBL" id="SFF57749.1"/>
    </source>
</evidence>
<dbReference type="InterPro" id="IPR032698">
    <property type="entry name" value="SirB1_N"/>
</dbReference>
<comment type="similarity">
    <text evidence="1">Belongs to the UPF0162 family.</text>
</comment>
<evidence type="ECO:0000313" key="5">
    <source>
        <dbReference type="Proteomes" id="UP000199513"/>
    </source>
</evidence>
<proteinExistence type="inferred from homology"/>
<dbReference type="Proteomes" id="UP000199513">
    <property type="component" value="Unassembled WGS sequence"/>
</dbReference>
<protein>
    <recommendedName>
        <fullName evidence="3">Protein SirB1 N-terminal domain-containing protein</fullName>
    </recommendedName>
</protein>
<name>A0A1I2JU86_9BACT</name>